<dbReference type="PANTHER" id="PTHR30330">
    <property type="entry name" value="AGSS FAMILY TRANSPORTER, SODIUM-ALANINE"/>
    <property type="match status" value="1"/>
</dbReference>
<feature type="transmembrane region" description="Helical" evidence="9">
    <location>
        <begin position="108"/>
        <end position="131"/>
    </location>
</feature>
<evidence type="ECO:0000256" key="6">
    <source>
        <dbReference type="ARBA" id="ARBA00022847"/>
    </source>
</evidence>
<evidence type="ECO:0000256" key="7">
    <source>
        <dbReference type="ARBA" id="ARBA00022989"/>
    </source>
</evidence>
<comment type="similarity">
    <text evidence="2 9">Belongs to the alanine or glycine:cation symporter (AGCS) (TC 2.A.25) family.</text>
</comment>
<evidence type="ECO:0000256" key="3">
    <source>
        <dbReference type="ARBA" id="ARBA00022448"/>
    </source>
</evidence>
<evidence type="ECO:0000313" key="11">
    <source>
        <dbReference type="Proteomes" id="UP000824071"/>
    </source>
</evidence>
<reference evidence="10" key="2">
    <citation type="journal article" date="2021" name="PeerJ">
        <title>Extensive microbial diversity within the chicken gut microbiome revealed by metagenomics and culture.</title>
        <authorList>
            <person name="Gilroy R."/>
            <person name="Ravi A."/>
            <person name="Getino M."/>
            <person name="Pursley I."/>
            <person name="Horton D.L."/>
            <person name="Alikhan N.F."/>
            <person name="Baker D."/>
            <person name="Gharbi K."/>
            <person name="Hall N."/>
            <person name="Watson M."/>
            <person name="Adriaenssens E.M."/>
            <person name="Foster-Nyarko E."/>
            <person name="Jarju S."/>
            <person name="Secka A."/>
            <person name="Antonio M."/>
            <person name="Oren A."/>
            <person name="Chaudhuri R.R."/>
            <person name="La Ragione R."/>
            <person name="Hildebrand F."/>
            <person name="Pallen M.J."/>
        </authorList>
    </citation>
    <scope>NUCLEOTIDE SEQUENCE</scope>
    <source>
        <strain evidence="10">ChiGjej1B1-19959</strain>
    </source>
</reference>
<sequence length="485" mass="51796">MDSVIAWIERANAAVNSVVWGVPMLVLLIATGVYLTVGTGFFQVRRFGYVMKNTLGSVFRDKSARKTDAKGAISQFQALATALAATVGTGNIVGVVTAIAAGGPGAVFWMWVSAFFGMMTKYAEIVLGVYFRHRDEKGEWVGGPMYYIEKGLRQKWLAVAFSVFCLFASFGIGSIAQVNGIAGAMQNSFHVPNFVTGAVVCLLTAVIVFGGMKRMVAVTEKFVPFMAILYIGGAVAVIALNAEHLGEAFGSIFAGAFSLRAAGSGAAGYVIARAMRYGFARGVFSNEAGLGSSVMVHSCSDVKEPVKQGLWGVFEVFFDTIVICSLTALTVLCTGAHNVKGLEGIDVTIYAFQSALGPFGGYLVSVGLVLFAFSTLLGWTVYGGRAAGYLGGKRFTAVYRVVFLATVFLGSVSSVQLVWDLSDTFNGLMALPNLIGVLFLSPLVFRITKNYTRRVFGGEQISPLLSYSQPDAPQRTARARQKTEK</sequence>
<gene>
    <name evidence="10" type="ORF">IAC53_01435</name>
</gene>
<evidence type="ECO:0000256" key="9">
    <source>
        <dbReference type="RuleBase" id="RU363064"/>
    </source>
</evidence>
<dbReference type="NCBIfam" id="TIGR00835">
    <property type="entry name" value="agcS"/>
    <property type="match status" value="1"/>
</dbReference>
<dbReference type="EMBL" id="DVMW01000012">
    <property type="protein sequence ID" value="HIU35257.1"/>
    <property type="molecule type" value="Genomic_DNA"/>
</dbReference>
<dbReference type="GO" id="GO:0005283">
    <property type="term" value="F:amino acid:sodium symporter activity"/>
    <property type="evidence" value="ECO:0007669"/>
    <property type="project" value="InterPro"/>
</dbReference>
<dbReference type="PROSITE" id="PS00873">
    <property type="entry name" value="NA_ALANINE_SYMP"/>
    <property type="match status" value="1"/>
</dbReference>
<keyword evidence="6 9" id="KW-0769">Symport</keyword>
<dbReference type="Pfam" id="PF01235">
    <property type="entry name" value="Na_Ala_symp"/>
    <property type="match status" value="1"/>
</dbReference>
<organism evidence="10 11">
    <name type="scientific">Candidatus Fimenecus excrementigallinarum</name>
    <dbReference type="NCBI Taxonomy" id="2840816"/>
    <lineage>
        <taxon>Bacteria</taxon>
        <taxon>Bacillati</taxon>
        <taxon>Bacillota</taxon>
        <taxon>Clostridia</taxon>
        <taxon>Candidatus Fimenecus</taxon>
    </lineage>
</organism>
<feature type="transmembrane region" description="Helical" evidence="9">
    <location>
        <begin position="397"/>
        <end position="419"/>
    </location>
</feature>
<evidence type="ECO:0000256" key="8">
    <source>
        <dbReference type="ARBA" id="ARBA00023136"/>
    </source>
</evidence>
<feature type="transmembrane region" description="Helical" evidence="9">
    <location>
        <begin position="316"/>
        <end position="339"/>
    </location>
</feature>
<proteinExistence type="inferred from homology"/>
<dbReference type="Gene3D" id="1.20.1740.10">
    <property type="entry name" value="Amino acid/polyamine transporter I"/>
    <property type="match status" value="1"/>
</dbReference>
<keyword evidence="8 9" id="KW-0472">Membrane</keyword>
<feature type="transmembrane region" description="Helical" evidence="9">
    <location>
        <begin position="20"/>
        <end position="42"/>
    </location>
</feature>
<keyword evidence="4 9" id="KW-1003">Cell membrane</keyword>
<feature type="transmembrane region" description="Helical" evidence="9">
    <location>
        <begin position="156"/>
        <end position="178"/>
    </location>
</feature>
<protein>
    <submittedName>
        <fullName evidence="10">Sodium:alanine symporter family protein</fullName>
    </submittedName>
</protein>
<evidence type="ECO:0000256" key="5">
    <source>
        <dbReference type="ARBA" id="ARBA00022692"/>
    </source>
</evidence>
<dbReference type="Proteomes" id="UP000824071">
    <property type="component" value="Unassembled WGS sequence"/>
</dbReference>
<feature type="transmembrane region" description="Helical" evidence="9">
    <location>
        <begin position="78"/>
        <end position="102"/>
    </location>
</feature>
<dbReference type="InterPro" id="IPR001463">
    <property type="entry name" value="Na/Ala_symport"/>
</dbReference>
<evidence type="ECO:0000256" key="4">
    <source>
        <dbReference type="ARBA" id="ARBA00022475"/>
    </source>
</evidence>
<name>A0A9D1IFS5_9FIRM</name>
<feature type="transmembrane region" description="Helical" evidence="9">
    <location>
        <begin position="222"/>
        <end position="242"/>
    </location>
</feature>
<reference evidence="10" key="1">
    <citation type="submission" date="2020-10" db="EMBL/GenBank/DDBJ databases">
        <authorList>
            <person name="Gilroy R."/>
        </authorList>
    </citation>
    <scope>NUCLEOTIDE SEQUENCE</scope>
    <source>
        <strain evidence="10">ChiGjej1B1-19959</strain>
    </source>
</reference>
<keyword evidence="3 9" id="KW-0813">Transport</keyword>
<dbReference type="AlphaFoldDB" id="A0A9D1IFS5"/>
<keyword evidence="5 9" id="KW-0812">Transmembrane</keyword>
<feature type="transmembrane region" description="Helical" evidence="9">
    <location>
        <begin position="248"/>
        <end position="272"/>
    </location>
</feature>
<feature type="transmembrane region" description="Helical" evidence="9">
    <location>
        <begin position="359"/>
        <end position="385"/>
    </location>
</feature>
<accession>A0A9D1IFS5</accession>
<evidence type="ECO:0000256" key="2">
    <source>
        <dbReference type="ARBA" id="ARBA00009261"/>
    </source>
</evidence>
<dbReference type="GO" id="GO:0005886">
    <property type="term" value="C:plasma membrane"/>
    <property type="evidence" value="ECO:0007669"/>
    <property type="project" value="UniProtKB-SubCell"/>
</dbReference>
<feature type="transmembrane region" description="Helical" evidence="9">
    <location>
        <begin position="425"/>
        <end position="445"/>
    </location>
</feature>
<evidence type="ECO:0000313" key="10">
    <source>
        <dbReference type="EMBL" id="HIU35257.1"/>
    </source>
</evidence>
<feature type="transmembrane region" description="Helical" evidence="9">
    <location>
        <begin position="190"/>
        <end position="210"/>
    </location>
</feature>
<dbReference type="PRINTS" id="PR00175">
    <property type="entry name" value="NAALASMPORT"/>
</dbReference>
<comment type="subcellular location">
    <subcellularLocation>
        <location evidence="1 9">Cell membrane</location>
        <topology evidence="1 9">Multi-pass membrane protein</topology>
    </subcellularLocation>
</comment>
<dbReference type="PANTHER" id="PTHR30330:SF3">
    <property type="entry name" value="TRANSCRIPTIONAL REGULATOR, LRP FAMILY"/>
    <property type="match status" value="1"/>
</dbReference>
<keyword evidence="7 9" id="KW-1133">Transmembrane helix</keyword>
<comment type="caution">
    <text evidence="10">The sequence shown here is derived from an EMBL/GenBank/DDBJ whole genome shotgun (WGS) entry which is preliminary data.</text>
</comment>
<dbReference type="FunFam" id="1.20.1740.10:FF:000004">
    <property type="entry name" value="Sodium:alanine symporter family protein"/>
    <property type="match status" value="1"/>
</dbReference>
<evidence type="ECO:0000256" key="1">
    <source>
        <dbReference type="ARBA" id="ARBA00004651"/>
    </source>
</evidence>